<accession>A0A7G9REC9</accession>
<evidence type="ECO:0000256" key="1">
    <source>
        <dbReference type="ARBA" id="ARBA00022741"/>
    </source>
</evidence>
<dbReference type="SUPFAM" id="SSF52540">
    <property type="entry name" value="P-loop containing nucleoside triphosphate hydrolases"/>
    <property type="match status" value="1"/>
</dbReference>
<dbReference type="GO" id="GO:0006355">
    <property type="term" value="P:regulation of DNA-templated transcription"/>
    <property type="evidence" value="ECO:0007669"/>
    <property type="project" value="InterPro"/>
</dbReference>
<dbReference type="InterPro" id="IPR058031">
    <property type="entry name" value="AAA_lid_NorR"/>
</dbReference>
<keyword evidence="3" id="KW-0805">Transcription regulation</keyword>
<keyword evidence="4" id="KW-0804">Transcription</keyword>
<evidence type="ECO:0000313" key="7">
    <source>
        <dbReference type="Proteomes" id="UP000515947"/>
    </source>
</evidence>
<evidence type="ECO:0000259" key="5">
    <source>
        <dbReference type="PROSITE" id="PS50045"/>
    </source>
</evidence>
<dbReference type="InterPro" id="IPR009057">
    <property type="entry name" value="Homeodomain-like_sf"/>
</dbReference>
<dbReference type="Gene3D" id="3.30.450.40">
    <property type="match status" value="1"/>
</dbReference>
<sequence>MEDRLPERLEALHRAPGAAPVQSGRLLASWQRSADYGVSVEGVDPVFVGAIDDESLFFECGNEVLSELHATLAAEPLAMMLTDSRGLVLNRFTADNELVRALDAVHLAPGFAFSEREAGTNGLGLALADRVPSLVHAAEHYSLGLGGFTCAAVPVLDPVSGRLEGSVNLTTRSESSSALLLALAQSAAGNTAALMLARARGRTPRRQPRGEVFRVLAPRHGPGSDSLADLGGSWRAALDEAARGLAAGQVVAAVGEDGSGRATLLSLAHRRNRPRDRILGAATPDPRDVDAWLSLWTPELGKPHTAVIVHDVDTLPVWAAQRLRELIDVERARLVAAGERLALTLTAQRLTDVPAPLASLVERVVPVPPLRDRPDDVLPLAAHAARRARGRDIDLTPAAARALRSARWPGNVAQLVAVVGEAAQRTDRIDLQHLPPSVISTSAHRLTRMESVERQELVRALSRPGATVTRAAQEVGMSRATMYRKMAQYDLRLPGGERRRA</sequence>
<dbReference type="PROSITE" id="PS50045">
    <property type="entry name" value="SIGMA54_INTERACT_4"/>
    <property type="match status" value="1"/>
</dbReference>
<feature type="domain" description="Sigma-54 factor interaction" evidence="5">
    <location>
        <begin position="365"/>
        <end position="424"/>
    </location>
</feature>
<evidence type="ECO:0000256" key="3">
    <source>
        <dbReference type="ARBA" id="ARBA00023015"/>
    </source>
</evidence>
<dbReference type="InterPro" id="IPR002078">
    <property type="entry name" value="Sigma_54_int"/>
</dbReference>
<dbReference type="InterPro" id="IPR027417">
    <property type="entry name" value="P-loop_NTPase"/>
</dbReference>
<dbReference type="Proteomes" id="UP000515947">
    <property type="component" value="Chromosome"/>
</dbReference>
<dbReference type="KEGG" id="nmes:H9L09_06110"/>
<dbReference type="InterPro" id="IPR002197">
    <property type="entry name" value="HTH_Fis"/>
</dbReference>
<keyword evidence="7" id="KW-1185">Reference proteome</keyword>
<keyword evidence="2" id="KW-0067">ATP-binding</keyword>
<dbReference type="PRINTS" id="PR01590">
    <property type="entry name" value="HTHFIS"/>
</dbReference>
<evidence type="ECO:0000256" key="4">
    <source>
        <dbReference type="ARBA" id="ARBA00023163"/>
    </source>
</evidence>
<organism evidence="6 7">
    <name type="scientific">Nocardioides mesophilus</name>
    <dbReference type="NCBI Taxonomy" id="433659"/>
    <lineage>
        <taxon>Bacteria</taxon>
        <taxon>Bacillati</taxon>
        <taxon>Actinomycetota</taxon>
        <taxon>Actinomycetes</taxon>
        <taxon>Propionibacteriales</taxon>
        <taxon>Nocardioidaceae</taxon>
        <taxon>Nocardioides</taxon>
    </lineage>
</organism>
<dbReference type="Gene3D" id="1.10.8.60">
    <property type="match status" value="1"/>
</dbReference>
<evidence type="ECO:0000313" key="6">
    <source>
        <dbReference type="EMBL" id="QNN53954.1"/>
    </source>
</evidence>
<name>A0A7G9REC9_9ACTN</name>
<protein>
    <submittedName>
        <fullName evidence="6">Fis family transcriptional regulator</fullName>
    </submittedName>
</protein>
<gene>
    <name evidence="6" type="ORF">H9L09_06110</name>
</gene>
<proteinExistence type="predicted"/>
<dbReference type="Pfam" id="PF02954">
    <property type="entry name" value="HTH_8"/>
    <property type="match status" value="1"/>
</dbReference>
<evidence type="ECO:0000256" key="2">
    <source>
        <dbReference type="ARBA" id="ARBA00022840"/>
    </source>
</evidence>
<dbReference type="SUPFAM" id="SSF46689">
    <property type="entry name" value="Homeodomain-like"/>
    <property type="match status" value="1"/>
</dbReference>
<dbReference type="Pfam" id="PF25601">
    <property type="entry name" value="AAA_lid_14"/>
    <property type="match status" value="1"/>
</dbReference>
<dbReference type="EMBL" id="CP060713">
    <property type="protein sequence ID" value="QNN53954.1"/>
    <property type="molecule type" value="Genomic_DNA"/>
</dbReference>
<dbReference type="AlphaFoldDB" id="A0A7G9REC9"/>
<dbReference type="Gene3D" id="1.10.10.60">
    <property type="entry name" value="Homeodomain-like"/>
    <property type="match status" value="1"/>
</dbReference>
<dbReference type="RefSeq" id="WP_187579798.1">
    <property type="nucleotide sequence ID" value="NZ_CP060713.1"/>
</dbReference>
<dbReference type="GO" id="GO:0043565">
    <property type="term" value="F:sequence-specific DNA binding"/>
    <property type="evidence" value="ECO:0007669"/>
    <property type="project" value="InterPro"/>
</dbReference>
<keyword evidence="1" id="KW-0547">Nucleotide-binding</keyword>
<reference evidence="6 7" key="1">
    <citation type="submission" date="2020-08" db="EMBL/GenBank/DDBJ databases">
        <title>Genome sequence of Nocardioides mesophilus KACC 16243T.</title>
        <authorList>
            <person name="Hyun D.-W."/>
            <person name="Bae J.-W."/>
        </authorList>
    </citation>
    <scope>NUCLEOTIDE SEQUENCE [LARGE SCALE GENOMIC DNA]</scope>
    <source>
        <strain evidence="6 7">KACC 16243</strain>
    </source>
</reference>
<dbReference type="PANTHER" id="PTHR32071">
    <property type="entry name" value="TRANSCRIPTIONAL REGULATORY PROTEIN"/>
    <property type="match status" value="1"/>
</dbReference>
<dbReference type="GO" id="GO:0005524">
    <property type="term" value="F:ATP binding"/>
    <property type="evidence" value="ECO:0007669"/>
    <property type="project" value="UniProtKB-KW"/>
</dbReference>
<dbReference type="InterPro" id="IPR029016">
    <property type="entry name" value="GAF-like_dom_sf"/>
</dbReference>